<evidence type="ECO:0000256" key="2">
    <source>
        <dbReference type="ARBA" id="ARBA00022475"/>
    </source>
</evidence>
<evidence type="ECO:0000256" key="3">
    <source>
        <dbReference type="ARBA" id="ARBA00022692"/>
    </source>
</evidence>
<evidence type="ECO:0000256" key="6">
    <source>
        <dbReference type="SAM" id="Phobius"/>
    </source>
</evidence>
<dbReference type="Proteomes" id="UP001596084">
    <property type="component" value="Unassembled WGS sequence"/>
</dbReference>
<dbReference type="InterPro" id="IPR027379">
    <property type="entry name" value="CLS_N"/>
</dbReference>
<dbReference type="SMART" id="SM00155">
    <property type="entry name" value="PLDc"/>
    <property type="match status" value="2"/>
</dbReference>
<feature type="domain" description="PLD phosphodiesterase" evidence="7">
    <location>
        <begin position="206"/>
        <end position="233"/>
    </location>
</feature>
<keyword evidence="3 6" id="KW-0812">Transmembrane</keyword>
<proteinExistence type="predicted"/>
<protein>
    <submittedName>
        <fullName evidence="8">Phosphatidylserine/phosphatidylglycerophosphate/ cardiolipin synthase family protein</fullName>
    </submittedName>
</protein>
<keyword evidence="5 6" id="KW-0472">Membrane</keyword>
<evidence type="ECO:0000256" key="1">
    <source>
        <dbReference type="ARBA" id="ARBA00004651"/>
    </source>
</evidence>
<dbReference type="EMBL" id="JBHSMX010000011">
    <property type="protein sequence ID" value="MFC5520560.1"/>
    <property type="molecule type" value="Genomic_DNA"/>
</dbReference>
<dbReference type="Pfam" id="PF13396">
    <property type="entry name" value="PLDc_N"/>
    <property type="match status" value="1"/>
</dbReference>
<feature type="domain" description="PLD phosphodiesterase" evidence="7">
    <location>
        <begin position="386"/>
        <end position="413"/>
    </location>
</feature>
<evidence type="ECO:0000313" key="9">
    <source>
        <dbReference type="Proteomes" id="UP001596084"/>
    </source>
</evidence>
<dbReference type="InterPro" id="IPR025202">
    <property type="entry name" value="PLD-like_dom"/>
</dbReference>
<evidence type="ECO:0000256" key="5">
    <source>
        <dbReference type="ARBA" id="ARBA00023136"/>
    </source>
</evidence>
<dbReference type="PANTHER" id="PTHR21248:SF22">
    <property type="entry name" value="PHOSPHOLIPASE D"/>
    <property type="match status" value="1"/>
</dbReference>
<name>A0ABW0Q743_9BURK</name>
<gene>
    <name evidence="8" type="ORF">ACFPP7_06480</name>
</gene>
<dbReference type="Pfam" id="PF13091">
    <property type="entry name" value="PLDc_2"/>
    <property type="match status" value="2"/>
</dbReference>
<comment type="caution">
    <text evidence="8">The sequence shown here is derived from an EMBL/GenBank/DDBJ whole genome shotgun (WGS) entry which is preliminary data.</text>
</comment>
<feature type="transmembrane region" description="Helical" evidence="6">
    <location>
        <begin position="40"/>
        <end position="62"/>
    </location>
</feature>
<keyword evidence="9" id="KW-1185">Reference proteome</keyword>
<evidence type="ECO:0000259" key="7">
    <source>
        <dbReference type="PROSITE" id="PS50035"/>
    </source>
</evidence>
<dbReference type="PANTHER" id="PTHR21248">
    <property type="entry name" value="CARDIOLIPIN SYNTHASE"/>
    <property type="match status" value="1"/>
</dbReference>
<keyword evidence="2" id="KW-1003">Cell membrane</keyword>
<evidence type="ECO:0000256" key="4">
    <source>
        <dbReference type="ARBA" id="ARBA00022989"/>
    </source>
</evidence>
<sequence length="470" mass="51225">MLAELLTRHWPALHGLVAMLGLAVYVIGSHARRQRRHPSAAIAWVVSLALIPYLALPLYLLFGSRKVVRASSARPPAAPFKARHSDTSAARFQHLAGAMGLPPAASYQQLAIHQDGHDALQALRSVIGGARSSLDLCTFTLGRDALGKEVTDMLVQRAQDGVRVRLMIDGIGVYLGGHPDRRRLAAAGVEVALFVSPFRSALPGRTNLRNHRKMVIADDHRLWSGGRNLAAEYFVGDPASHSQNAPWIDLSFDLRGDLARQARAQFDQDWDFATQAPRSDAPHPQTPAPACPAAGAQLIASGPDQADDTLYSLLVSSCFTAQARIMAVTPYFVPDATLLMALTLAARRGIAVDLVLPRRSNHRLADLARPAALREMSAAGARVWLLDGMIHAKAVAVDNELALAGSANLDERSLFLNYEMMVAFFESADVHRFAHWIERQRAGATLYRAQPPGVVREISEGLIRWLAFQL</sequence>
<reference evidence="9" key="1">
    <citation type="journal article" date="2019" name="Int. J. Syst. Evol. Microbiol.">
        <title>The Global Catalogue of Microorganisms (GCM) 10K type strain sequencing project: providing services to taxonomists for standard genome sequencing and annotation.</title>
        <authorList>
            <consortium name="The Broad Institute Genomics Platform"/>
            <consortium name="The Broad Institute Genome Sequencing Center for Infectious Disease"/>
            <person name="Wu L."/>
            <person name="Ma J."/>
        </authorList>
    </citation>
    <scope>NUCLEOTIDE SEQUENCE [LARGE SCALE GENOMIC DNA]</scope>
    <source>
        <strain evidence="9">CGMCC 4.7277</strain>
    </source>
</reference>
<dbReference type="Gene3D" id="3.30.870.10">
    <property type="entry name" value="Endonuclease Chain A"/>
    <property type="match status" value="2"/>
</dbReference>
<organism evidence="8 9">
    <name type="scientific">Polaromonas jejuensis</name>
    <dbReference type="NCBI Taxonomy" id="457502"/>
    <lineage>
        <taxon>Bacteria</taxon>
        <taxon>Pseudomonadati</taxon>
        <taxon>Pseudomonadota</taxon>
        <taxon>Betaproteobacteria</taxon>
        <taxon>Burkholderiales</taxon>
        <taxon>Comamonadaceae</taxon>
        <taxon>Polaromonas</taxon>
    </lineage>
</organism>
<accession>A0ABW0Q743</accession>
<dbReference type="SUPFAM" id="SSF56024">
    <property type="entry name" value="Phospholipase D/nuclease"/>
    <property type="match status" value="2"/>
</dbReference>
<feature type="transmembrane region" description="Helical" evidence="6">
    <location>
        <begin position="12"/>
        <end position="28"/>
    </location>
</feature>
<keyword evidence="4 6" id="KW-1133">Transmembrane helix</keyword>
<dbReference type="PROSITE" id="PS50035">
    <property type="entry name" value="PLD"/>
    <property type="match status" value="2"/>
</dbReference>
<dbReference type="InterPro" id="IPR001736">
    <property type="entry name" value="PLipase_D/transphosphatidylase"/>
</dbReference>
<dbReference type="RefSeq" id="WP_245660522.1">
    <property type="nucleotide sequence ID" value="NZ_JBHSMX010000011.1"/>
</dbReference>
<evidence type="ECO:0000313" key="8">
    <source>
        <dbReference type="EMBL" id="MFC5520560.1"/>
    </source>
</evidence>
<comment type="subcellular location">
    <subcellularLocation>
        <location evidence="1">Cell membrane</location>
        <topology evidence="1">Multi-pass membrane protein</topology>
    </subcellularLocation>
</comment>